<dbReference type="Pfam" id="PF02659">
    <property type="entry name" value="Mntp"/>
    <property type="match status" value="2"/>
</dbReference>
<evidence type="ECO:0000256" key="1">
    <source>
        <dbReference type="ARBA" id="ARBA00022475"/>
    </source>
</evidence>
<keyword evidence="2 5" id="KW-0812">Transmembrane</keyword>
<dbReference type="InterPro" id="IPR003810">
    <property type="entry name" value="Mntp/YtaF"/>
</dbReference>
<dbReference type="PANTHER" id="PTHR35529:SF2">
    <property type="entry name" value="SPORULATION PROTEIN YTAF-RELATED"/>
    <property type="match status" value="1"/>
</dbReference>
<feature type="transmembrane region" description="Helical" evidence="5">
    <location>
        <begin position="6"/>
        <end position="24"/>
    </location>
</feature>
<dbReference type="AlphaFoldDB" id="A0A0J6FSV1"/>
<protein>
    <submittedName>
        <fullName evidence="6">Membrane protein</fullName>
    </submittedName>
</protein>
<keyword evidence="7" id="KW-1185">Reference proteome</keyword>
<dbReference type="RefSeq" id="WP_048312381.1">
    <property type="nucleotide sequence ID" value="NZ_CP119526.1"/>
</dbReference>
<name>A0A0J6FSV1_9BACL</name>
<gene>
    <name evidence="6" type="ORF">AB986_16390</name>
</gene>
<feature type="transmembrane region" description="Helical" evidence="5">
    <location>
        <begin position="36"/>
        <end position="59"/>
    </location>
</feature>
<evidence type="ECO:0000313" key="7">
    <source>
        <dbReference type="Proteomes" id="UP000035996"/>
    </source>
</evidence>
<sequence length="210" mass="22908">MYWVSLFFLAFAVSVDGFGVGLTYGLRRMKIPFKSILIITICSAFSMLIAMGLGSFLQLWISDVVAQRVGGFILIALGAWVLYQMIRKTNEGERTVSERMLLHFEIRSLGVVISILRKPTTADFDDSGTITGIEAIMLGAALSLDAFGAGVGASMIGYAPIETSLLIACMSSFFVLLGLKFGNLTSSIKWMDKVSYLPGCLLIILGFMRM</sequence>
<keyword evidence="3 5" id="KW-1133">Transmembrane helix</keyword>
<comment type="caution">
    <text evidence="6">The sequence shown here is derived from an EMBL/GenBank/DDBJ whole genome shotgun (WGS) entry which is preliminary data.</text>
</comment>
<feature type="transmembrane region" description="Helical" evidence="5">
    <location>
        <begin position="135"/>
        <end position="159"/>
    </location>
</feature>
<dbReference type="OrthoDB" id="1679205at2"/>
<dbReference type="STRING" id="157733.AB986_16390"/>
<dbReference type="InterPro" id="IPR014205">
    <property type="entry name" value="Spore_YtaF"/>
</dbReference>
<keyword evidence="1" id="KW-1003">Cell membrane</keyword>
<dbReference type="Proteomes" id="UP000035996">
    <property type="component" value="Unassembled WGS sequence"/>
</dbReference>
<evidence type="ECO:0000256" key="5">
    <source>
        <dbReference type="SAM" id="Phobius"/>
    </source>
</evidence>
<dbReference type="NCBIfam" id="TIGR02840">
    <property type="entry name" value="spore_YtaF"/>
    <property type="match status" value="1"/>
</dbReference>
<accession>A0A0J6FSV1</accession>
<keyword evidence="4 5" id="KW-0472">Membrane</keyword>
<evidence type="ECO:0000256" key="2">
    <source>
        <dbReference type="ARBA" id="ARBA00022692"/>
    </source>
</evidence>
<dbReference type="EMBL" id="LELK01000004">
    <property type="protein sequence ID" value="KMM37427.1"/>
    <property type="molecule type" value="Genomic_DNA"/>
</dbReference>
<dbReference type="PANTHER" id="PTHR35529">
    <property type="entry name" value="MANGANESE EFFLUX PUMP MNTP-RELATED"/>
    <property type="match status" value="1"/>
</dbReference>
<evidence type="ECO:0000313" key="6">
    <source>
        <dbReference type="EMBL" id="KMM37427.1"/>
    </source>
</evidence>
<feature type="transmembrane region" description="Helical" evidence="5">
    <location>
        <begin position="165"/>
        <end position="182"/>
    </location>
</feature>
<feature type="transmembrane region" description="Helical" evidence="5">
    <location>
        <begin position="65"/>
        <end position="83"/>
    </location>
</feature>
<dbReference type="PATRIC" id="fig|157733.3.peg.1365"/>
<evidence type="ECO:0000256" key="3">
    <source>
        <dbReference type="ARBA" id="ARBA00022989"/>
    </source>
</evidence>
<reference evidence="6" key="1">
    <citation type="submission" date="2015-06" db="EMBL/GenBank/DDBJ databases">
        <authorList>
            <person name="Liu B."/>
            <person name="Wang J."/>
            <person name="Zhu Y."/>
            <person name="Liu G."/>
            <person name="Chen Q."/>
            <person name="Zheng C."/>
            <person name="Che J."/>
            <person name="Ge C."/>
            <person name="Shi H."/>
            <person name="Pan Z."/>
            <person name="Liu X."/>
        </authorList>
    </citation>
    <scope>NUCLEOTIDE SEQUENCE [LARGE SCALE GENOMIC DNA]</scope>
    <source>
        <strain evidence="6">DSM 16346</strain>
    </source>
</reference>
<organism evidence="6 7">
    <name type="scientific">Guptibacillus hwajinpoensis</name>
    <dbReference type="NCBI Taxonomy" id="208199"/>
    <lineage>
        <taxon>Bacteria</taxon>
        <taxon>Bacillati</taxon>
        <taxon>Bacillota</taxon>
        <taxon>Bacilli</taxon>
        <taxon>Bacillales</taxon>
        <taxon>Guptibacillaceae</taxon>
        <taxon>Guptibacillus</taxon>
    </lineage>
</organism>
<evidence type="ECO:0000256" key="4">
    <source>
        <dbReference type="ARBA" id="ARBA00023136"/>
    </source>
</evidence>
<proteinExistence type="predicted"/>